<reference evidence="2 3" key="1">
    <citation type="submission" date="2019-04" db="EMBL/GenBank/DDBJ databases">
        <title>Chromosome genome assembly for Takifugu flavidus.</title>
        <authorList>
            <person name="Xiao S."/>
        </authorList>
    </citation>
    <scope>NUCLEOTIDE SEQUENCE [LARGE SCALE GENOMIC DNA]</scope>
    <source>
        <strain evidence="2">HTHZ2018</strain>
        <tissue evidence="2">Muscle</tissue>
    </source>
</reference>
<evidence type="ECO:0000256" key="1">
    <source>
        <dbReference type="SAM" id="MobiDB-lite"/>
    </source>
</evidence>
<proteinExistence type="predicted"/>
<evidence type="ECO:0000313" key="3">
    <source>
        <dbReference type="Proteomes" id="UP000324091"/>
    </source>
</evidence>
<feature type="region of interest" description="Disordered" evidence="1">
    <location>
        <begin position="1"/>
        <end position="62"/>
    </location>
</feature>
<name>A0A5C6PU29_9TELE</name>
<protein>
    <submittedName>
        <fullName evidence="2">Uncharacterized protein</fullName>
    </submittedName>
</protein>
<accession>A0A5C6PU29</accession>
<sequence>MGKWAGLPEGGGRREEGADRTGLQCPALLGRREEEGGEARGSEQRNGRQDATRGGTWEGGRAGGLSCCCVWIHIKAVINVCVEEFRKSRNLCASSHGLKIDPESMTAPSELVPSWTGGPGASSSYCSTAVVDQ</sequence>
<evidence type="ECO:0000313" key="2">
    <source>
        <dbReference type="EMBL" id="TWW82097.1"/>
    </source>
</evidence>
<dbReference type="Proteomes" id="UP000324091">
    <property type="component" value="Chromosome 1"/>
</dbReference>
<feature type="compositionally biased region" description="Basic and acidic residues" evidence="1">
    <location>
        <begin position="30"/>
        <end position="51"/>
    </location>
</feature>
<comment type="caution">
    <text evidence="2">The sequence shown here is derived from an EMBL/GenBank/DDBJ whole genome shotgun (WGS) entry which is preliminary data.</text>
</comment>
<keyword evidence="3" id="KW-1185">Reference proteome</keyword>
<dbReference type="EMBL" id="RHFK02000001">
    <property type="protein sequence ID" value="TWW82097.1"/>
    <property type="molecule type" value="Genomic_DNA"/>
</dbReference>
<organism evidence="2 3">
    <name type="scientific">Takifugu flavidus</name>
    <name type="common">sansaifugu</name>
    <dbReference type="NCBI Taxonomy" id="433684"/>
    <lineage>
        <taxon>Eukaryota</taxon>
        <taxon>Metazoa</taxon>
        <taxon>Chordata</taxon>
        <taxon>Craniata</taxon>
        <taxon>Vertebrata</taxon>
        <taxon>Euteleostomi</taxon>
        <taxon>Actinopterygii</taxon>
        <taxon>Neopterygii</taxon>
        <taxon>Teleostei</taxon>
        <taxon>Neoteleostei</taxon>
        <taxon>Acanthomorphata</taxon>
        <taxon>Eupercaria</taxon>
        <taxon>Tetraodontiformes</taxon>
        <taxon>Tetradontoidea</taxon>
        <taxon>Tetraodontidae</taxon>
        <taxon>Takifugu</taxon>
    </lineage>
</organism>
<gene>
    <name evidence="2" type="ORF">D4764_01G0019120</name>
</gene>
<dbReference type="AlphaFoldDB" id="A0A5C6PU29"/>